<proteinExistence type="predicted"/>
<evidence type="ECO:0000313" key="2">
    <source>
        <dbReference type="Proteomes" id="UP000308600"/>
    </source>
</evidence>
<dbReference type="EMBL" id="ML208318">
    <property type="protein sequence ID" value="TFK70141.1"/>
    <property type="molecule type" value="Genomic_DNA"/>
</dbReference>
<keyword evidence="2" id="KW-1185">Reference proteome</keyword>
<protein>
    <submittedName>
        <fullName evidence="1">Uncharacterized protein</fullName>
    </submittedName>
</protein>
<reference evidence="1 2" key="1">
    <citation type="journal article" date="2019" name="Nat. Ecol. Evol.">
        <title>Megaphylogeny resolves global patterns of mushroom evolution.</title>
        <authorList>
            <person name="Varga T."/>
            <person name="Krizsan K."/>
            <person name="Foldi C."/>
            <person name="Dima B."/>
            <person name="Sanchez-Garcia M."/>
            <person name="Sanchez-Ramirez S."/>
            <person name="Szollosi G.J."/>
            <person name="Szarkandi J.G."/>
            <person name="Papp V."/>
            <person name="Albert L."/>
            <person name="Andreopoulos W."/>
            <person name="Angelini C."/>
            <person name="Antonin V."/>
            <person name="Barry K.W."/>
            <person name="Bougher N.L."/>
            <person name="Buchanan P."/>
            <person name="Buyck B."/>
            <person name="Bense V."/>
            <person name="Catcheside P."/>
            <person name="Chovatia M."/>
            <person name="Cooper J."/>
            <person name="Damon W."/>
            <person name="Desjardin D."/>
            <person name="Finy P."/>
            <person name="Geml J."/>
            <person name="Haridas S."/>
            <person name="Hughes K."/>
            <person name="Justo A."/>
            <person name="Karasinski D."/>
            <person name="Kautmanova I."/>
            <person name="Kiss B."/>
            <person name="Kocsube S."/>
            <person name="Kotiranta H."/>
            <person name="LaButti K.M."/>
            <person name="Lechner B.E."/>
            <person name="Liimatainen K."/>
            <person name="Lipzen A."/>
            <person name="Lukacs Z."/>
            <person name="Mihaltcheva S."/>
            <person name="Morgado L.N."/>
            <person name="Niskanen T."/>
            <person name="Noordeloos M.E."/>
            <person name="Ohm R.A."/>
            <person name="Ortiz-Santana B."/>
            <person name="Ovrebo C."/>
            <person name="Racz N."/>
            <person name="Riley R."/>
            <person name="Savchenko A."/>
            <person name="Shiryaev A."/>
            <person name="Soop K."/>
            <person name="Spirin V."/>
            <person name="Szebenyi C."/>
            <person name="Tomsovsky M."/>
            <person name="Tulloss R.E."/>
            <person name="Uehling J."/>
            <person name="Grigoriev I.V."/>
            <person name="Vagvolgyi C."/>
            <person name="Papp T."/>
            <person name="Martin F.M."/>
            <person name="Miettinen O."/>
            <person name="Hibbett D.S."/>
            <person name="Nagy L.G."/>
        </authorList>
    </citation>
    <scope>NUCLEOTIDE SEQUENCE [LARGE SCALE GENOMIC DNA]</scope>
    <source>
        <strain evidence="1 2">NL-1719</strain>
    </source>
</reference>
<dbReference type="Proteomes" id="UP000308600">
    <property type="component" value="Unassembled WGS sequence"/>
</dbReference>
<evidence type="ECO:0000313" key="1">
    <source>
        <dbReference type="EMBL" id="TFK70141.1"/>
    </source>
</evidence>
<sequence length="401" mass="45317">MARGWQYQHFYDDQSKHKSDQVQPNVWCRGCVQNQVTEWKYEDRARVASCMIDVVRSEKDLVRLALSSILPVIAKAKHMKRHLSNCEWTSSHIRDRARRDLLDSADNQSNNGTDKPCAKRPQPEPVTEPAQKRIKETHPPVVPMPPPKIDKQVAADHLSHSLLVDNLPRNATNNSQSSHIRDGIPNLINDGTGTDQPGVKRAQPEPVAEQAQKRAKEAHSSAVSTPHPRIDKQAVASDPLCRPSVAVNVGMKHGLNKWRSQHGPSRGEPTAAFATTPLIIEGVEVGLLTGIRPPSVDVHPLHRVLSKKHLRTTASSSSSLPQDEHFSRFRRPYGMRPHIYQTEHKERVKARNNAELDKKMDVFLDIQRKQGFEGTSEDFMCSLIFILYSWSFDWSHDRSTT</sequence>
<organism evidence="1 2">
    <name type="scientific">Pluteus cervinus</name>
    <dbReference type="NCBI Taxonomy" id="181527"/>
    <lineage>
        <taxon>Eukaryota</taxon>
        <taxon>Fungi</taxon>
        <taxon>Dikarya</taxon>
        <taxon>Basidiomycota</taxon>
        <taxon>Agaricomycotina</taxon>
        <taxon>Agaricomycetes</taxon>
        <taxon>Agaricomycetidae</taxon>
        <taxon>Agaricales</taxon>
        <taxon>Pluteineae</taxon>
        <taxon>Pluteaceae</taxon>
        <taxon>Pluteus</taxon>
    </lineage>
</organism>
<accession>A0ACD3AXR9</accession>
<gene>
    <name evidence="1" type="ORF">BDN72DRAFT_566694</name>
</gene>
<name>A0ACD3AXR9_9AGAR</name>